<gene>
    <name evidence="3" type="ORF">AW10_02669</name>
</gene>
<organism evidence="3 4">
    <name type="scientific">Candidatus Accumulibacter appositus</name>
    <dbReference type="NCBI Taxonomy" id="1454003"/>
    <lineage>
        <taxon>Bacteria</taxon>
        <taxon>Pseudomonadati</taxon>
        <taxon>Pseudomonadota</taxon>
        <taxon>Betaproteobacteria</taxon>
        <taxon>Candidatus Accumulibacter</taxon>
    </lineage>
</organism>
<evidence type="ECO:0000256" key="2">
    <source>
        <dbReference type="SAM" id="SignalP"/>
    </source>
</evidence>
<name>A0A011PPW0_9PROT</name>
<feature type="compositionally biased region" description="Basic residues" evidence="1">
    <location>
        <begin position="86"/>
        <end position="96"/>
    </location>
</feature>
<feature type="compositionally biased region" description="Low complexity" evidence="1">
    <location>
        <begin position="53"/>
        <end position="70"/>
    </location>
</feature>
<proteinExistence type="predicted"/>
<protein>
    <submittedName>
        <fullName evidence="3">Uncharacterized protein</fullName>
    </submittedName>
</protein>
<feature type="signal peptide" evidence="2">
    <location>
        <begin position="1"/>
        <end position="26"/>
    </location>
</feature>
<feature type="chain" id="PRO_5001461430" evidence="2">
    <location>
        <begin position="27"/>
        <end position="96"/>
    </location>
</feature>
<evidence type="ECO:0000256" key="1">
    <source>
        <dbReference type="SAM" id="MobiDB-lite"/>
    </source>
</evidence>
<feature type="region of interest" description="Disordered" evidence="1">
    <location>
        <begin position="40"/>
        <end position="96"/>
    </location>
</feature>
<sequence>MKVPYRRSVRGLLAGLLLLSGTLALAVPKAAENAAGEVSIGAPTVHPKPPPKSAQRSAAAKPKASAAGKVAPRKKASAKPTTSAKKSAKAKSKARK</sequence>
<evidence type="ECO:0000313" key="4">
    <source>
        <dbReference type="Proteomes" id="UP000021816"/>
    </source>
</evidence>
<comment type="caution">
    <text evidence="3">The sequence shown here is derived from an EMBL/GenBank/DDBJ whole genome shotgun (WGS) entry which is preliminary data.</text>
</comment>
<dbReference type="Proteomes" id="UP000021816">
    <property type="component" value="Unassembled WGS sequence"/>
</dbReference>
<dbReference type="EMBL" id="JEMX01000061">
    <property type="protein sequence ID" value="EXI79027.1"/>
    <property type="molecule type" value="Genomic_DNA"/>
</dbReference>
<dbReference type="STRING" id="1454003.AW10_02669"/>
<keyword evidence="2" id="KW-0732">Signal</keyword>
<dbReference type="AlphaFoldDB" id="A0A011PPW0"/>
<reference evidence="3 4" key="1">
    <citation type="submission" date="2014-02" db="EMBL/GenBank/DDBJ databases">
        <title>Expanding our view of genomic diversity in Candidatus Accumulibacter clades.</title>
        <authorList>
            <person name="Skennerton C.T."/>
            <person name="Barr J.J."/>
            <person name="Slater F.R."/>
            <person name="Bond P.L."/>
            <person name="Tyson G.W."/>
        </authorList>
    </citation>
    <scope>NUCLEOTIDE SEQUENCE [LARGE SCALE GENOMIC DNA]</scope>
    <source>
        <strain evidence="4">BA-92</strain>
    </source>
</reference>
<evidence type="ECO:0000313" key="3">
    <source>
        <dbReference type="EMBL" id="EXI79027.1"/>
    </source>
</evidence>
<accession>A0A011PPW0</accession>